<dbReference type="KEGG" id="harc:HARCEL1_06600"/>
<proteinExistence type="predicted"/>
<name>A0A2R4X0R9_9EURY</name>
<dbReference type="AlphaFoldDB" id="A0A2R4X0R9"/>
<dbReference type="GO" id="GO:0019674">
    <property type="term" value="P:NAD+ metabolic process"/>
    <property type="evidence" value="ECO:0007669"/>
    <property type="project" value="InterPro"/>
</dbReference>
<dbReference type="EMBL" id="CP028858">
    <property type="protein sequence ID" value="AWB27394.1"/>
    <property type="molecule type" value="Genomic_DNA"/>
</dbReference>
<gene>
    <name evidence="1" type="ORF">HARCEL1_06600</name>
</gene>
<evidence type="ECO:0000313" key="2">
    <source>
        <dbReference type="Proteomes" id="UP000244727"/>
    </source>
</evidence>
<dbReference type="Gene3D" id="2.60.200.30">
    <property type="entry name" value="Probable inorganic polyphosphate/atp-NAD kinase, domain 2"/>
    <property type="match status" value="1"/>
</dbReference>
<evidence type="ECO:0008006" key="3">
    <source>
        <dbReference type="Google" id="ProtNLM"/>
    </source>
</evidence>
<sequence length="225" mass="22798">MAEPSPALSLAWVDPGGDPPPAIPVVERAQADAVAAVGRAGLRAAIAAGAETILPVDPPGDVPGVATDGIEAAIEALRSGAWTLRRFPIAVASVDPDRYRALIDLAIVADGPDRVATVTVEDDGRRLDRVRADGVVAATATGSADYARSVGAPVLSRDADLLAIAPMGPFETDPDHWVVDGVTITVDGPASLVADGAPIAELPGETGVNISPSDTIGLIVPETRS</sequence>
<evidence type="ECO:0000313" key="1">
    <source>
        <dbReference type="EMBL" id="AWB27394.1"/>
    </source>
</evidence>
<dbReference type="InterPro" id="IPR017437">
    <property type="entry name" value="ATP-NAD_kinase_PpnK-typ_C"/>
</dbReference>
<reference evidence="1 2" key="1">
    <citation type="submission" date="2018-04" db="EMBL/GenBank/DDBJ databases">
        <title>Halococcoides cellulosivorans gen. nov., sp. nov., an extremely halophilic cellulose-utilizing haloarchaeon from hypersaline lakes.</title>
        <authorList>
            <person name="Sorokin D.Y."/>
            <person name="Toshchakov S.V."/>
            <person name="Samarov N.I."/>
            <person name="Korzhenkov A."/>
            <person name="Kublanov I.V."/>
        </authorList>
    </citation>
    <scope>NUCLEOTIDE SEQUENCE [LARGE SCALE GENOMIC DNA]</scope>
    <source>
        <strain evidence="1 2">HArcel1</strain>
    </source>
</reference>
<dbReference type="InterPro" id="IPR016064">
    <property type="entry name" value="NAD/diacylglycerol_kinase_sf"/>
</dbReference>
<organism evidence="1 2">
    <name type="scientific">Halococcoides cellulosivorans</name>
    <dbReference type="NCBI Taxonomy" id="1679096"/>
    <lineage>
        <taxon>Archaea</taxon>
        <taxon>Methanobacteriati</taxon>
        <taxon>Methanobacteriota</taxon>
        <taxon>Stenosarchaea group</taxon>
        <taxon>Halobacteria</taxon>
        <taxon>Halobacteriales</taxon>
        <taxon>Haloarculaceae</taxon>
        <taxon>Halococcoides</taxon>
    </lineage>
</organism>
<dbReference type="RefSeq" id="WP_108381763.1">
    <property type="nucleotide sequence ID" value="NZ_CP028858.1"/>
</dbReference>
<dbReference type="SUPFAM" id="SSF111331">
    <property type="entry name" value="NAD kinase/diacylglycerol kinase-like"/>
    <property type="match status" value="1"/>
</dbReference>
<keyword evidence="2" id="KW-1185">Reference proteome</keyword>
<protein>
    <recommendedName>
        <fullName evidence="3">ATP-NAD kinase</fullName>
    </recommendedName>
</protein>
<dbReference type="Proteomes" id="UP000244727">
    <property type="component" value="Chromosome"/>
</dbReference>
<dbReference type="GeneID" id="36512161"/>
<dbReference type="GO" id="GO:0003951">
    <property type="term" value="F:NAD+ kinase activity"/>
    <property type="evidence" value="ECO:0007669"/>
    <property type="project" value="InterPro"/>
</dbReference>
<dbReference type="Pfam" id="PF20143">
    <property type="entry name" value="NAD_kinase_C"/>
    <property type="match status" value="1"/>
</dbReference>
<accession>A0A2R4X0R9</accession>